<accession>A0ABW4MXG3</accession>
<reference evidence="3" key="1">
    <citation type="journal article" date="2019" name="Int. J. Syst. Evol. Microbiol.">
        <title>The Global Catalogue of Microorganisms (GCM) 10K type strain sequencing project: providing services to taxonomists for standard genome sequencing and annotation.</title>
        <authorList>
            <consortium name="The Broad Institute Genomics Platform"/>
            <consortium name="The Broad Institute Genome Sequencing Center for Infectious Disease"/>
            <person name="Wu L."/>
            <person name="Ma J."/>
        </authorList>
    </citation>
    <scope>NUCLEOTIDE SEQUENCE [LARGE SCALE GENOMIC DNA]</scope>
    <source>
        <strain evidence="3">DFY28</strain>
    </source>
</reference>
<sequence>MNTPTPANQNKPKHGVQPKPKIEERNALNRGADTRKTDENSQHSGGASGTGGVGGAGGSVL</sequence>
<protein>
    <submittedName>
        <fullName evidence="2">Uncharacterized protein</fullName>
    </submittedName>
</protein>
<evidence type="ECO:0000256" key="1">
    <source>
        <dbReference type="SAM" id="MobiDB-lite"/>
    </source>
</evidence>
<dbReference type="EMBL" id="JBHUEY010000001">
    <property type="protein sequence ID" value="MFD1782287.1"/>
    <property type="molecule type" value="Genomic_DNA"/>
</dbReference>
<proteinExistence type="predicted"/>
<dbReference type="Proteomes" id="UP001597237">
    <property type="component" value="Unassembled WGS sequence"/>
</dbReference>
<dbReference type="RefSeq" id="WP_377280654.1">
    <property type="nucleotide sequence ID" value="NZ_JBHRSI010000001.1"/>
</dbReference>
<feature type="compositionally biased region" description="Gly residues" evidence="1">
    <location>
        <begin position="46"/>
        <end position="61"/>
    </location>
</feature>
<feature type="compositionally biased region" description="Basic and acidic residues" evidence="1">
    <location>
        <begin position="20"/>
        <end position="41"/>
    </location>
</feature>
<gene>
    <name evidence="2" type="ORF">ACFSC0_02690</name>
</gene>
<evidence type="ECO:0000313" key="3">
    <source>
        <dbReference type="Proteomes" id="UP001597237"/>
    </source>
</evidence>
<organism evidence="2 3">
    <name type="scientific">Phenylobacterium terrae</name>
    <dbReference type="NCBI Taxonomy" id="2665495"/>
    <lineage>
        <taxon>Bacteria</taxon>
        <taxon>Pseudomonadati</taxon>
        <taxon>Pseudomonadota</taxon>
        <taxon>Alphaproteobacteria</taxon>
        <taxon>Caulobacterales</taxon>
        <taxon>Caulobacteraceae</taxon>
        <taxon>Phenylobacterium</taxon>
    </lineage>
</organism>
<evidence type="ECO:0000313" key="2">
    <source>
        <dbReference type="EMBL" id="MFD1782287.1"/>
    </source>
</evidence>
<name>A0ABW4MXG3_9CAUL</name>
<feature type="region of interest" description="Disordered" evidence="1">
    <location>
        <begin position="1"/>
        <end position="61"/>
    </location>
</feature>
<feature type="compositionally biased region" description="Polar residues" evidence="1">
    <location>
        <begin position="1"/>
        <end position="10"/>
    </location>
</feature>
<comment type="caution">
    <text evidence="2">The sequence shown here is derived from an EMBL/GenBank/DDBJ whole genome shotgun (WGS) entry which is preliminary data.</text>
</comment>
<keyword evidence="3" id="KW-1185">Reference proteome</keyword>